<sequence>MNLKTKILDSKDIKRTLMRLSHEIVEKNKGVEDIILIGIKTRGVFIAQRLKDNLKLIESFDVPVGELDVTPYRDDNKKSENDTSKIEDNLNGKKVILVDDVLFTGRTIRAAMEGLIKRGRPEFIELLVLVDRGHREFPVRANYIGKNLPTSKSREEVLVKLANIDTDMEEGVYIFEKE</sequence>
<dbReference type="SUPFAM" id="SSF53271">
    <property type="entry name" value="PRTase-like"/>
    <property type="match status" value="1"/>
</dbReference>
<dbReference type="Gene3D" id="3.40.50.2020">
    <property type="match status" value="1"/>
</dbReference>
<protein>
    <recommendedName>
        <fullName evidence="5">Bifunctional protein PyrR</fullName>
    </recommendedName>
    <domain>
        <recommendedName>
            <fullName evidence="5">Pyrimidine operon regulatory protein</fullName>
        </recommendedName>
    </domain>
    <domain>
        <recommendedName>
            <fullName evidence="5">Uracil phosphoribosyltransferase</fullName>
            <shortName evidence="5">UPRTase</shortName>
            <ecNumber evidence="5">2.4.2.9</ecNumber>
        </recommendedName>
    </domain>
</protein>
<comment type="caution">
    <text evidence="7">The sequence shown here is derived from an EMBL/GenBank/DDBJ whole genome shotgun (WGS) entry which is preliminary data.</text>
</comment>
<keyword evidence="3 5" id="KW-0804">Transcription</keyword>
<dbReference type="Pfam" id="PF00156">
    <property type="entry name" value="Pribosyltran"/>
    <property type="match status" value="1"/>
</dbReference>
<comment type="function">
    <text evidence="5">Regulates the transcription of the pyrimidine nucleotide (pyr) operon in response to exogenous pyrimidines.</text>
</comment>
<dbReference type="CDD" id="cd06223">
    <property type="entry name" value="PRTases_typeI"/>
    <property type="match status" value="1"/>
</dbReference>
<dbReference type="InterPro" id="IPR029057">
    <property type="entry name" value="PRTase-like"/>
</dbReference>
<dbReference type="AlphaFoldDB" id="A0AA45C924"/>
<comment type="catalytic activity">
    <reaction evidence="4 5">
        <text>UMP + diphosphate = 5-phospho-alpha-D-ribose 1-diphosphate + uracil</text>
        <dbReference type="Rhea" id="RHEA:13017"/>
        <dbReference type="ChEBI" id="CHEBI:17568"/>
        <dbReference type="ChEBI" id="CHEBI:33019"/>
        <dbReference type="ChEBI" id="CHEBI:57865"/>
        <dbReference type="ChEBI" id="CHEBI:58017"/>
        <dbReference type="EC" id="2.4.2.9"/>
    </reaction>
</comment>
<dbReference type="GO" id="GO:0004845">
    <property type="term" value="F:uracil phosphoribosyltransferase activity"/>
    <property type="evidence" value="ECO:0007669"/>
    <property type="project" value="UniProtKB-UniRule"/>
</dbReference>
<dbReference type="PANTHER" id="PTHR11608:SF0">
    <property type="entry name" value="BIFUNCTIONAL PROTEIN PYRR"/>
    <property type="match status" value="1"/>
</dbReference>
<keyword evidence="8" id="KW-1185">Reference proteome</keyword>
<evidence type="ECO:0000256" key="4">
    <source>
        <dbReference type="ARBA" id="ARBA00052919"/>
    </source>
</evidence>
<dbReference type="HAMAP" id="MF_01219">
    <property type="entry name" value="PyrR"/>
    <property type="match status" value="1"/>
</dbReference>
<keyword evidence="2 5" id="KW-0805">Transcription regulation</keyword>
<comment type="similarity">
    <text evidence="1 5">Belongs to the purine/pyrimidine phosphoribosyltransferase family. PyrR subfamily.</text>
</comment>
<keyword evidence="5" id="KW-0808">Transferase</keyword>
<dbReference type="EC" id="2.4.2.9" evidence="5"/>
<evidence type="ECO:0000256" key="1">
    <source>
        <dbReference type="ARBA" id="ARBA00005565"/>
    </source>
</evidence>
<gene>
    <name evidence="5" type="primary">pyrR</name>
    <name evidence="7" type="ORF">C7380_10172</name>
</gene>
<evidence type="ECO:0000256" key="2">
    <source>
        <dbReference type="ARBA" id="ARBA00023015"/>
    </source>
</evidence>
<feature type="short sequence motif" description="PRPP-binding" evidence="5">
    <location>
        <begin position="95"/>
        <end position="107"/>
    </location>
</feature>
<dbReference type="InterPro" id="IPR023050">
    <property type="entry name" value="PyrR"/>
</dbReference>
<dbReference type="FunFam" id="3.40.50.2020:FF:000020">
    <property type="entry name" value="Bifunctional protein PyrR"/>
    <property type="match status" value="1"/>
</dbReference>
<comment type="function">
    <text evidence="5">Also displays a weak uracil phosphoribosyltransferase activity which is not physiologically significant.</text>
</comment>
<evidence type="ECO:0000259" key="6">
    <source>
        <dbReference type="Pfam" id="PF00156"/>
    </source>
</evidence>
<accession>A0AA45C924</accession>
<organism evidence="7 8">
    <name type="scientific">Oceanotoga teriensis</name>
    <dbReference type="NCBI Taxonomy" id="515440"/>
    <lineage>
        <taxon>Bacteria</taxon>
        <taxon>Thermotogati</taxon>
        <taxon>Thermotogota</taxon>
        <taxon>Thermotogae</taxon>
        <taxon>Petrotogales</taxon>
        <taxon>Petrotogaceae</taxon>
        <taxon>Oceanotoga</taxon>
    </lineage>
</organism>
<evidence type="ECO:0000313" key="7">
    <source>
        <dbReference type="EMBL" id="PWJ96500.1"/>
    </source>
</evidence>
<dbReference type="PANTHER" id="PTHR11608">
    <property type="entry name" value="BIFUNCTIONAL PROTEIN PYRR"/>
    <property type="match status" value="1"/>
</dbReference>
<evidence type="ECO:0000313" key="8">
    <source>
        <dbReference type="Proteomes" id="UP000245921"/>
    </source>
</evidence>
<dbReference type="RefSeq" id="WP_109603496.1">
    <property type="nucleotide sequence ID" value="NZ_JAMHJO010000023.1"/>
</dbReference>
<dbReference type="Proteomes" id="UP000245921">
    <property type="component" value="Unassembled WGS sequence"/>
</dbReference>
<proteinExistence type="inferred from homology"/>
<feature type="domain" description="Phosphoribosyltransferase" evidence="6">
    <location>
        <begin position="6"/>
        <end position="143"/>
    </location>
</feature>
<evidence type="ECO:0000256" key="3">
    <source>
        <dbReference type="ARBA" id="ARBA00023163"/>
    </source>
</evidence>
<dbReference type="InterPro" id="IPR050137">
    <property type="entry name" value="PyrR_bifunctional"/>
</dbReference>
<dbReference type="EMBL" id="QGGI01000001">
    <property type="protein sequence ID" value="PWJ96500.1"/>
    <property type="molecule type" value="Genomic_DNA"/>
</dbReference>
<dbReference type="GO" id="GO:0006355">
    <property type="term" value="P:regulation of DNA-templated transcription"/>
    <property type="evidence" value="ECO:0007669"/>
    <property type="project" value="UniProtKB-UniRule"/>
</dbReference>
<dbReference type="NCBIfam" id="NF003549">
    <property type="entry name" value="PRK05205.1-5"/>
    <property type="match status" value="1"/>
</dbReference>
<dbReference type="NCBIfam" id="NF003548">
    <property type="entry name" value="PRK05205.1-4"/>
    <property type="match status" value="1"/>
</dbReference>
<keyword evidence="5 7" id="KW-0328">Glycosyltransferase</keyword>
<dbReference type="InterPro" id="IPR000836">
    <property type="entry name" value="PRTase_dom"/>
</dbReference>
<evidence type="ECO:0000256" key="5">
    <source>
        <dbReference type="HAMAP-Rule" id="MF_01219"/>
    </source>
</evidence>
<name>A0AA45C924_9BACT</name>
<reference evidence="7 8" key="1">
    <citation type="submission" date="2018-05" db="EMBL/GenBank/DDBJ databases">
        <title>Genomic Encyclopedia of Type Strains, Phase IV (KMG-IV): sequencing the most valuable type-strain genomes for metagenomic binning, comparative biology and taxonomic classification.</title>
        <authorList>
            <person name="Goeker M."/>
        </authorList>
    </citation>
    <scope>NUCLEOTIDE SEQUENCE [LARGE SCALE GENOMIC DNA]</scope>
    <source>
        <strain evidence="7 8">DSM 24906</strain>
    </source>
</reference>